<accession>A0ABS7WF34</accession>
<name>A0ABS7WF34_STROV</name>
<reference evidence="1 2" key="1">
    <citation type="submission" date="2021-06" db="EMBL/GenBank/DDBJ databases">
        <title>Ecological speciation of a Streptomyces species isolated from different habitats and geographic origins.</title>
        <authorList>
            <person name="Wang J."/>
        </authorList>
    </citation>
    <scope>NUCLEOTIDE SEQUENCE [LARGE SCALE GENOMIC DNA]</scope>
    <source>
        <strain evidence="1 2">FXJ8.012</strain>
    </source>
</reference>
<dbReference type="Proteomes" id="UP000758701">
    <property type="component" value="Unassembled WGS sequence"/>
</dbReference>
<comment type="caution">
    <text evidence="1">The sequence shown here is derived from an EMBL/GenBank/DDBJ whole genome shotgun (WGS) entry which is preliminary data.</text>
</comment>
<evidence type="ECO:0000313" key="1">
    <source>
        <dbReference type="EMBL" id="MBZ6156244.1"/>
    </source>
</evidence>
<organism evidence="1 2">
    <name type="scientific">Streptomyces olivaceus</name>
    <dbReference type="NCBI Taxonomy" id="47716"/>
    <lineage>
        <taxon>Bacteria</taxon>
        <taxon>Bacillati</taxon>
        <taxon>Actinomycetota</taxon>
        <taxon>Actinomycetes</taxon>
        <taxon>Kitasatosporales</taxon>
        <taxon>Streptomycetaceae</taxon>
        <taxon>Streptomyces</taxon>
    </lineage>
</organism>
<sequence>MTRPVPSATVAADRQLGDLLARMAREADSRVPTERRARRTLQEMAPGYERQPVLVLHRPVMDGWCPLCESFSCDPSNCPPAVAPAPTPVTASGGWQCDRCGGWFGAVPAPQPGAHGTVPAPTAWTCDACRNTAA</sequence>
<keyword evidence="2" id="KW-1185">Reference proteome</keyword>
<dbReference type="EMBL" id="JAHSTP010000025">
    <property type="protein sequence ID" value="MBZ6156244.1"/>
    <property type="molecule type" value="Genomic_DNA"/>
</dbReference>
<gene>
    <name evidence="1" type="ORF">KVH32_34570</name>
</gene>
<evidence type="ECO:0000313" key="2">
    <source>
        <dbReference type="Proteomes" id="UP000758701"/>
    </source>
</evidence>
<protein>
    <submittedName>
        <fullName evidence="1">Uncharacterized protein</fullName>
    </submittedName>
</protein>
<proteinExistence type="predicted"/>